<dbReference type="GO" id="GO:0005975">
    <property type="term" value="P:carbohydrate metabolic process"/>
    <property type="evidence" value="ECO:0007669"/>
    <property type="project" value="InterPro"/>
</dbReference>
<evidence type="ECO:0000256" key="16">
    <source>
        <dbReference type="RuleBase" id="RU368121"/>
    </source>
</evidence>
<dbReference type="InterPro" id="IPR027995">
    <property type="entry name" value="Galactosyl_T_N"/>
</dbReference>
<dbReference type="PANTHER" id="PTHR19300">
    <property type="entry name" value="BETA-1,4-GALACTOSYLTRANSFERASE"/>
    <property type="match status" value="1"/>
</dbReference>
<feature type="transmembrane region" description="Helical" evidence="16">
    <location>
        <begin position="69"/>
        <end position="86"/>
    </location>
</feature>
<comment type="function">
    <text evidence="16">Catalyzes the transfer of galactose onto proteins or lipids.</text>
</comment>
<keyword evidence="13 16" id="KW-0325">Glycoprotein</keyword>
<evidence type="ECO:0000256" key="5">
    <source>
        <dbReference type="ARBA" id="ARBA00022676"/>
    </source>
</evidence>
<comment type="pathway">
    <text evidence="3 16">Protein modification; protein glycosylation.</text>
</comment>
<evidence type="ECO:0000313" key="20">
    <source>
        <dbReference type="Proteomes" id="UP000770661"/>
    </source>
</evidence>
<evidence type="ECO:0000313" key="19">
    <source>
        <dbReference type="EMBL" id="KAG0696232.1"/>
    </source>
</evidence>
<evidence type="ECO:0000259" key="18">
    <source>
        <dbReference type="Pfam" id="PF13733"/>
    </source>
</evidence>
<keyword evidence="12 16" id="KW-0472">Membrane</keyword>
<keyword evidence="5 16" id="KW-0328">Glycosyltransferase</keyword>
<comment type="subcellular location">
    <subcellularLocation>
        <location evidence="2">Golgi apparatus membrane</location>
        <topology evidence="2">Single-pass type II membrane protein</topology>
    </subcellularLocation>
    <subcellularLocation>
        <location evidence="16">Membrane</location>
        <topology evidence="16">Single-pass type II membrane protein</topology>
    </subcellularLocation>
</comment>
<dbReference type="GO" id="GO:0000139">
    <property type="term" value="C:Golgi membrane"/>
    <property type="evidence" value="ECO:0007669"/>
    <property type="project" value="UniProtKB-SubCell"/>
</dbReference>
<evidence type="ECO:0000256" key="4">
    <source>
        <dbReference type="ARBA" id="ARBA00005735"/>
    </source>
</evidence>
<keyword evidence="6 16" id="KW-0808">Transferase</keyword>
<comment type="caution">
    <text evidence="19">The sequence shown here is derived from an EMBL/GenBank/DDBJ whole genome shotgun (WGS) entry which is preliminary data.</text>
</comment>
<dbReference type="InterPro" id="IPR029044">
    <property type="entry name" value="Nucleotide-diphossugar_trans"/>
</dbReference>
<dbReference type="UniPathway" id="UPA00378"/>
<evidence type="ECO:0000256" key="14">
    <source>
        <dbReference type="ARBA" id="ARBA00023211"/>
    </source>
</evidence>
<evidence type="ECO:0000256" key="15">
    <source>
        <dbReference type="ARBA" id="ARBA00051458"/>
    </source>
</evidence>
<keyword evidence="7 16" id="KW-0812">Transmembrane</keyword>
<dbReference type="CDD" id="cd00899">
    <property type="entry name" value="b4GalT"/>
    <property type="match status" value="1"/>
</dbReference>
<feature type="domain" description="Galactosyltransferase N-terminal" evidence="18">
    <location>
        <begin position="115"/>
        <end position="201"/>
    </location>
</feature>
<comment type="similarity">
    <text evidence="4 16">Belongs to the glycosyltransferase 7 family.</text>
</comment>
<dbReference type="InterPro" id="IPR003859">
    <property type="entry name" value="Galactosyl_T"/>
</dbReference>
<dbReference type="Pfam" id="PF02709">
    <property type="entry name" value="Glyco_transf_7C"/>
    <property type="match status" value="1"/>
</dbReference>
<protein>
    <recommendedName>
        <fullName evidence="16">Beta-1,4-N-acetylgalactosaminyltransferase</fullName>
        <ecNumber evidence="16">2.4.1.-</ecNumber>
    </recommendedName>
    <alternativeName>
        <fullName evidence="16">Beta-4-GalNAcT</fullName>
    </alternativeName>
</protein>
<sequence>MYLTLLRGTAGRSGAQRSNGIGSTFVDRGLVFEQYVTALHQLALKYQVLLAWEVWATVAAMIRLRRPSSLLWAAALTFMFFLYITLPSNTPADGCLCGQQQHSLPASGLPRTHPQDKHKLALLIPFRDRFEELLEFVPYIHNFLDKQHKNHHVFVINQVDNLRFNRASLLNVGFLESGAECDHIAMHDVDLLPTNPEVTYQFPEEGPYHVSAPHLHPRYHYPTFIGGILLVRREQFRQVDGLSNKYWGWGLEDDEFYARLKEAKLEIFRPGNLTSGVKDTFKHFHDQRRRRRDMIKCYNQQEVTRHRDRHSGLSTVKYTIQSRKEMTIDGAPLTILNTVLECDQDVTPWCDCTENVGNTPKAQQRPSKSEDVIVPKLNRKKHLSHGG</sequence>
<evidence type="ECO:0000256" key="1">
    <source>
        <dbReference type="ARBA" id="ARBA00001936"/>
    </source>
</evidence>
<comment type="cofactor">
    <cofactor evidence="1 16">
        <name>Mn(2+)</name>
        <dbReference type="ChEBI" id="CHEBI:29035"/>
    </cofactor>
</comment>
<evidence type="ECO:0000256" key="6">
    <source>
        <dbReference type="ARBA" id="ARBA00022679"/>
    </source>
</evidence>
<evidence type="ECO:0000256" key="13">
    <source>
        <dbReference type="ARBA" id="ARBA00023180"/>
    </source>
</evidence>
<dbReference type="FunFam" id="3.90.550.10:FF:000062">
    <property type="entry name" value="beta-1,4-galactosyltransferase 7 isoform X1"/>
    <property type="match status" value="1"/>
</dbReference>
<dbReference type="InterPro" id="IPR027791">
    <property type="entry name" value="Galactosyl_T_C"/>
</dbReference>
<dbReference type="Proteomes" id="UP000770661">
    <property type="component" value="Unassembled WGS sequence"/>
</dbReference>
<reference evidence="19" key="1">
    <citation type="submission" date="2020-07" db="EMBL/GenBank/DDBJ databases">
        <title>The High-quality genome of the commercially important snow crab, Chionoecetes opilio.</title>
        <authorList>
            <person name="Jeong J.-H."/>
            <person name="Ryu S."/>
        </authorList>
    </citation>
    <scope>NUCLEOTIDE SEQUENCE</scope>
    <source>
        <strain evidence="19">MADBK_172401_WGS</strain>
        <tissue evidence="19">Digestive gland</tissue>
    </source>
</reference>
<gene>
    <name evidence="19" type="primary">B4galt7</name>
    <name evidence="19" type="ORF">GWK47_026619</name>
</gene>
<keyword evidence="20" id="KW-1185">Reference proteome</keyword>
<dbReference type="EMBL" id="JACEEZ010025913">
    <property type="protein sequence ID" value="KAG0696232.1"/>
    <property type="molecule type" value="Genomic_DNA"/>
</dbReference>
<evidence type="ECO:0000256" key="7">
    <source>
        <dbReference type="ARBA" id="ARBA00022692"/>
    </source>
</evidence>
<name>A0A8J8WEH3_CHIOP</name>
<organism evidence="19 20">
    <name type="scientific">Chionoecetes opilio</name>
    <name type="common">Atlantic snow crab</name>
    <name type="synonym">Cancer opilio</name>
    <dbReference type="NCBI Taxonomy" id="41210"/>
    <lineage>
        <taxon>Eukaryota</taxon>
        <taxon>Metazoa</taxon>
        <taxon>Ecdysozoa</taxon>
        <taxon>Arthropoda</taxon>
        <taxon>Crustacea</taxon>
        <taxon>Multicrustacea</taxon>
        <taxon>Malacostraca</taxon>
        <taxon>Eumalacostraca</taxon>
        <taxon>Eucarida</taxon>
        <taxon>Decapoda</taxon>
        <taxon>Pleocyemata</taxon>
        <taxon>Brachyura</taxon>
        <taxon>Eubrachyura</taxon>
        <taxon>Majoidea</taxon>
        <taxon>Majidae</taxon>
        <taxon>Chionoecetes</taxon>
    </lineage>
</organism>
<evidence type="ECO:0000256" key="2">
    <source>
        <dbReference type="ARBA" id="ARBA00004323"/>
    </source>
</evidence>
<accession>A0A8J8WEH3</accession>
<keyword evidence="10 16" id="KW-1133">Transmembrane helix</keyword>
<evidence type="ECO:0000256" key="10">
    <source>
        <dbReference type="ARBA" id="ARBA00022989"/>
    </source>
</evidence>
<comment type="catalytic activity">
    <reaction evidence="15">
        <text>3-O-(beta-D-xylosyl)-L-seryl-[protein] + UDP-alpha-D-galactose = 3-O-(beta-D-galactosyl-(1-&gt;4)-beta-D-xylosyl)-L-seryl-[protein] + UDP + H(+)</text>
        <dbReference type="Rhea" id="RHEA:15297"/>
        <dbReference type="Rhea" id="RHEA-COMP:12567"/>
        <dbReference type="Rhea" id="RHEA-COMP:12570"/>
        <dbReference type="ChEBI" id="CHEBI:15378"/>
        <dbReference type="ChEBI" id="CHEBI:58223"/>
        <dbReference type="ChEBI" id="CHEBI:66914"/>
        <dbReference type="ChEBI" id="CHEBI:132085"/>
        <dbReference type="ChEBI" id="CHEBI:132088"/>
        <dbReference type="EC" id="2.4.1.133"/>
    </reaction>
</comment>
<evidence type="ECO:0000259" key="17">
    <source>
        <dbReference type="Pfam" id="PF02709"/>
    </source>
</evidence>
<evidence type="ECO:0000256" key="9">
    <source>
        <dbReference type="ARBA" id="ARBA00022968"/>
    </source>
</evidence>
<dbReference type="GO" id="GO:0046872">
    <property type="term" value="F:metal ion binding"/>
    <property type="evidence" value="ECO:0007669"/>
    <property type="project" value="UniProtKB-UniRule"/>
</dbReference>
<keyword evidence="14 16" id="KW-0464">Manganese</keyword>
<dbReference type="SUPFAM" id="SSF53448">
    <property type="entry name" value="Nucleotide-diphospho-sugar transferases"/>
    <property type="match status" value="1"/>
</dbReference>
<dbReference type="PRINTS" id="PR02050">
    <property type="entry name" value="B14GALTRFASE"/>
</dbReference>
<evidence type="ECO:0000256" key="11">
    <source>
        <dbReference type="ARBA" id="ARBA00023034"/>
    </source>
</evidence>
<feature type="domain" description="Galactosyltransferase C-terminal" evidence="17">
    <location>
        <begin position="207"/>
        <end position="277"/>
    </location>
</feature>
<evidence type="ECO:0000256" key="8">
    <source>
        <dbReference type="ARBA" id="ARBA00022723"/>
    </source>
</evidence>
<keyword evidence="8 16" id="KW-0479">Metal-binding</keyword>
<dbReference type="AlphaFoldDB" id="A0A8J8WEH3"/>
<keyword evidence="11" id="KW-0333">Golgi apparatus</keyword>
<dbReference type="PANTHER" id="PTHR19300:SF30">
    <property type="entry name" value="BETA-1,4-GALACTOSYLTRANSFERASE 7"/>
    <property type="match status" value="1"/>
</dbReference>
<proteinExistence type="inferred from homology"/>
<dbReference type="Pfam" id="PF13733">
    <property type="entry name" value="Glyco_transf_7N"/>
    <property type="match status" value="1"/>
</dbReference>
<keyword evidence="9 16" id="KW-0735">Signal-anchor</keyword>
<evidence type="ECO:0000256" key="3">
    <source>
        <dbReference type="ARBA" id="ARBA00004922"/>
    </source>
</evidence>
<dbReference type="EC" id="2.4.1.-" evidence="16"/>
<dbReference type="GO" id="GO:0030166">
    <property type="term" value="P:proteoglycan biosynthetic process"/>
    <property type="evidence" value="ECO:0007669"/>
    <property type="project" value="TreeGrafter"/>
</dbReference>
<dbReference type="GO" id="GO:0046525">
    <property type="term" value="F:xylosylprotein 4-beta-galactosyltransferase activity"/>
    <property type="evidence" value="ECO:0007669"/>
    <property type="project" value="UniProtKB-EC"/>
</dbReference>
<dbReference type="Gene3D" id="3.90.550.10">
    <property type="entry name" value="Spore Coat Polysaccharide Biosynthesis Protein SpsA, Chain A"/>
    <property type="match status" value="1"/>
</dbReference>
<dbReference type="OrthoDB" id="6020664at2759"/>
<evidence type="ECO:0000256" key="12">
    <source>
        <dbReference type="ARBA" id="ARBA00023136"/>
    </source>
</evidence>